<comment type="caution">
    <text evidence="1">The sequence shown here is derived from an EMBL/GenBank/DDBJ whole genome shotgun (WGS) entry which is preliminary data.</text>
</comment>
<protein>
    <submittedName>
        <fullName evidence="1">Uncharacterized protein</fullName>
    </submittedName>
</protein>
<name>A0A819VVB8_9BILA</name>
<evidence type="ECO:0000313" key="2">
    <source>
        <dbReference type="Proteomes" id="UP000663844"/>
    </source>
</evidence>
<dbReference type="EMBL" id="CAJOAZ010005880">
    <property type="protein sequence ID" value="CAF4116149.1"/>
    <property type="molecule type" value="Genomic_DNA"/>
</dbReference>
<reference evidence="1" key="1">
    <citation type="submission" date="2021-02" db="EMBL/GenBank/DDBJ databases">
        <authorList>
            <person name="Nowell W R."/>
        </authorList>
    </citation>
    <scope>NUCLEOTIDE SEQUENCE</scope>
</reference>
<evidence type="ECO:0000313" key="1">
    <source>
        <dbReference type="EMBL" id="CAF4116149.1"/>
    </source>
</evidence>
<organism evidence="1 2">
    <name type="scientific">Adineta steineri</name>
    <dbReference type="NCBI Taxonomy" id="433720"/>
    <lineage>
        <taxon>Eukaryota</taxon>
        <taxon>Metazoa</taxon>
        <taxon>Spiralia</taxon>
        <taxon>Gnathifera</taxon>
        <taxon>Rotifera</taxon>
        <taxon>Eurotatoria</taxon>
        <taxon>Bdelloidea</taxon>
        <taxon>Adinetida</taxon>
        <taxon>Adinetidae</taxon>
        <taxon>Adineta</taxon>
    </lineage>
</organism>
<dbReference type="AlphaFoldDB" id="A0A819VVB8"/>
<dbReference type="Proteomes" id="UP000663844">
    <property type="component" value="Unassembled WGS sequence"/>
</dbReference>
<gene>
    <name evidence="1" type="ORF">OXD698_LOCUS36217</name>
</gene>
<proteinExistence type="predicted"/>
<sequence>MTQFFETYKEYACEPSAFLHCVLTTIGSLSDGVLLADVMPHSDMSINLMTHILGEPGSQKSNLIKVIRHALSTLELLLPLVFIKQKYEKITGMNDDSHDYHLIVQNDTKLGLTKKLAARGNVYVLSDDIDMFNNSFDIYGFSDEKSIAGAKLLCQRFDGINGEAHEIGPSIFNIKTGTITLLGTTFRFTYHILATLSMNEPSIDYFEETYTGRLRSNHTRRKPMFDIEYWNTYNRTTRSSMRMN</sequence>
<accession>A0A819VVB8</accession>